<proteinExistence type="predicted"/>
<keyword evidence="3" id="KW-1185">Reference proteome</keyword>
<evidence type="ECO:0000256" key="1">
    <source>
        <dbReference type="SAM" id="Phobius"/>
    </source>
</evidence>
<feature type="transmembrane region" description="Helical" evidence="1">
    <location>
        <begin position="192"/>
        <end position="213"/>
    </location>
</feature>
<dbReference type="Proteomes" id="UP000193040">
    <property type="component" value="Unassembled WGS sequence"/>
</dbReference>
<comment type="caution">
    <text evidence="2">The sequence shown here is derived from an EMBL/GenBank/DDBJ whole genome shotgun (WGS) entry which is preliminary data.</text>
</comment>
<sequence length="215" mass="23844">MVVELTRGAILPAELKDLLMLAAHDAKCVMVTLVWSDNSQASTTDIDEIDPIEDAEDIRSVFGKFVYDDDSTLTVVLRRYYRNVLEAAGRISVQRQSAIAQYWASLPDRSSLTYLAANWVRSLPVALLGGAVTFFIAGFFFHGGRHHMAPWALRVGFLLIALCAYLFVRSAHATHGFSKLILLARRSRRDTWTIVAGISGLGALVLSLIAYLFPR</sequence>
<dbReference type="AlphaFoldDB" id="A0A1X0YH20"/>
<feature type="transmembrane region" description="Helical" evidence="1">
    <location>
        <begin position="119"/>
        <end position="139"/>
    </location>
</feature>
<feature type="transmembrane region" description="Helical" evidence="1">
    <location>
        <begin position="151"/>
        <end position="171"/>
    </location>
</feature>
<accession>A0A1X0YH20</accession>
<organism evidence="2 3">
    <name type="scientific">Mycobacterium simiae</name>
    <name type="common">Mycobacterium habana</name>
    <dbReference type="NCBI Taxonomy" id="1784"/>
    <lineage>
        <taxon>Bacteria</taxon>
        <taxon>Bacillati</taxon>
        <taxon>Actinomycetota</taxon>
        <taxon>Actinomycetes</taxon>
        <taxon>Mycobacteriales</taxon>
        <taxon>Mycobacteriaceae</taxon>
        <taxon>Mycobacterium</taxon>
        <taxon>Mycobacterium simiae complex</taxon>
    </lineage>
</organism>
<keyword evidence="1" id="KW-0472">Membrane</keyword>
<name>A0A1X0YH20_MYCSI</name>
<evidence type="ECO:0000313" key="2">
    <source>
        <dbReference type="EMBL" id="ORJ64745.1"/>
    </source>
</evidence>
<keyword evidence="1" id="KW-1133">Transmembrane helix</keyword>
<evidence type="ECO:0000313" key="3">
    <source>
        <dbReference type="Proteomes" id="UP000193040"/>
    </source>
</evidence>
<protein>
    <submittedName>
        <fullName evidence="2">Uncharacterized protein</fullName>
    </submittedName>
</protein>
<keyword evidence="1" id="KW-0812">Transmembrane</keyword>
<dbReference type="EMBL" id="MZZM01000001">
    <property type="protein sequence ID" value="ORJ64745.1"/>
    <property type="molecule type" value="Genomic_DNA"/>
</dbReference>
<reference evidence="2 3" key="1">
    <citation type="submission" date="2017-03" db="EMBL/GenBank/DDBJ databases">
        <title>Genomic insights into Mycobacterium simiae human colonization.</title>
        <authorList>
            <person name="Steffani J.L."/>
            <person name="Brunck M.E."/>
            <person name="Cruz E."/>
            <person name="Montiel R."/>
            <person name="Barona F."/>
        </authorList>
    </citation>
    <scope>NUCLEOTIDE SEQUENCE [LARGE SCALE GENOMIC DNA]</scope>
    <source>
        <strain evidence="2 3">MsiGto</strain>
    </source>
</reference>
<gene>
    <name evidence="2" type="ORF">B5M45_00235</name>
</gene>